<dbReference type="Gramene" id="PNW85635">
    <property type="protein sequence ID" value="PNW85635"/>
    <property type="gene ID" value="CHLRE_03g195700v5"/>
</dbReference>
<reference evidence="3 4" key="1">
    <citation type="journal article" date="2007" name="Science">
        <title>The Chlamydomonas genome reveals the evolution of key animal and plant functions.</title>
        <authorList>
            <person name="Merchant S.S."/>
            <person name="Prochnik S.E."/>
            <person name="Vallon O."/>
            <person name="Harris E.H."/>
            <person name="Karpowicz S.J."/>
            <person name="Witman G.B."/>
            <person name="Terry A."/>
            <person name="Salamov A."/>
            <person name="Fritz-Laylin L.K."/>
            <person name="Marechal-Drouard L."/>
            <person name="Marshall W.F."/>
            <person name="Qu L.H."/>
            <person name="Nelson D.R."/>
            <person name="Sanderfoot A.A."/>
            <person name="Spalding M.H."/>
            <person name="Kapitonov V.V."/>
            <person name="Ren Q."/>
            <person name="Ferris P."/>
            <person name="Lindquist E."/>
            <person name="Shapiro H."/>
            <person name="Lucas S.M."/>
            <person name="Grimwood J."/>
            <person name="Schmutz J."/>
            <person name="Cardol P."/>
            <person name="Cerutti H."/>
            <person name="Chanfreau G."/>
            <person name="Chen C.L."/>
            <person name="Cognat V."/>
            <person name="Croft M.T."/>
            <person name="Dent R."/>
            <person name="Dutcher S."/>
            <person name="Fernandez E."/>
            <person name="Fukuzawa H."/>
            <person name="Gonzalez-Ballester D."/>
            <person name="Gonzalez-Halphen D."/>
            <person name="Hallmann A."/>
            <person name="Hanikenne M."/>
            <person name="Hippler M."/>
            <person name="Inwood W."/>
            <person name="Jabbari K."/>
            <person name="Kalanon M."/>
            <person name="Kuras R."/>
            <person name="Lefebvre P.A."/>
            <person name="Lemaire S.D."/>
            <person name="Lobanov A.V."/>
            <person name="Lohr M."/>
            <person name="Manuell A."/>
            <person name="Meier I."/>
            <person name="Mets L."/>
            <person name="Mittag M."/>
            <person name="Mittelmeier T."/>
            <person name="Moroney J.V."/>
            <person name="Moseley J."/>
            <person name="Napoli C."/>
            <person name="Nedelcu A.M."/>
            <person name="Niyogi K."/>
            <person name="Novoselov S.V."/>
            <person name="Paulsen I.T."/>
            <person name="Pazour G."/>
            <person name="Purton S."/>
            <person name="Ral J.P."/>
            <person name="Riano-Pachon D.M."/>
            <person name="Riekhof W."/>
            <person name="Rymarquis L."/>
            <person name="Schroda M."/>
            <person name="Stern D."/>
            <person name="Umen J."/>
            <person name="Willows R."/>
            <person name="Wilson N."/>
            <person name="Zimmer S.L."/>
            <person name="Allmer J."/>
            <person name="Balk J."/>
            <person name="Bisova K."/>
            <person name="Chen C.J."/>
            <person name="Elias M."/>
            <person name="Gendler K."/>
            <person name="Hauser C."/>
            <person name="Lamb M.R."/>
            <person name="Ledford H."/>
            <person name="Long J.C."/>
            <person name="Minagawa J."/>
            <person name="Page M.D."/>
            <person name="Pan J."/>
            <person name="Pootakham W."/>
            <person name="Roje S."/>
            <person name="Rose A."/>
            <person name="Stahlberg E."/>
            <person name="Terauchi A.M."/>
            <person name="Yang P."/>
            <person name="Ball S."/>
            <person name="Bowler C."/>
            <person name="Dieckmann C.L."/>
            <person name="Gladyshev V.N."/>
            <person name="Green P."/>
            <person name="Jorgensen R."/>
            <person name="Mayfield S."/>
            <person name="Mueller-Roeber B."/>
            <person name="Rajamani S."/>
            <person name="Sayre R.T."/>
            <person name="Brokstein P."/>
            <person name="Dubchak I."/>
            <person name="Goodstein D."/>
            <person name="Hornick L."/>
            <person name="Huang Y.W."/>
            <person name="Jhaveri J."/>
            <person name="Luo Y."/>
            <person name="Martinez D."/>
            <person name="Ngau W.C."/>
            <person name="Otillar B."/>
            <person name="Poliakov A."/>
            <person name="Porter A."/>
            <person name="Szajkowski L."/>
            <person name="Werner G."/>
            <person name="Zhou K."/>
            <person name="Grigoriev I.V."/>
            <person name="Rokhsar D.S."/>
            <person name="Grossman A.R."/>
        </authorList>
    </citation>
    <scope>NUCLEOTIDE SEQUENCE [LARGE SCALE GENOMIC DNA]</scope>
    <source>
        <strain evidence="4">CC-503</strain>
    </source>
</reference>
<dbReference type="PANTHER" id="PTHR22957:SF27">
    <property type="entry name" value="TBC1 DOMAIN FAMILY MEMBER 13"/>
    <property type="match status" value="1"/>
</dbReference>
<dbReference type="SUPFAM" id="SSF47923">
    <property type="entry name" value="Ypt/Rab-GAP domain of gyp1p"/>
    <property type="match status" value="2"/>
</dbReference>
<dbReference type="Gene3D" id="1.10.10.750">
    <property type="entry name" value="Ypt/Rab-GAP domain of gyp1p, domain 1"/>
    <property type="match status" value="1"/>
</dbReference>
<dbReference type="FunCoup" id="A0A2K3DYN3">
    <property type="interactions" value="1753"/>
</dbReference>
<dbReference type="Proteomes" id="UP000006906">
    <property type="component" value="Chromosome 3"/>
</dbReference>
<proteinExistence type="predicted"/>
<dbReference type="PaxDb" id="3055-EDP03309"/>
<keyword evidence="4" id="KW-1185">Reference proteome</keyword>
<dbReference type="RefSeq" id="XP_042926375.1">
    <property type="nucleotide sequence ID" value="XM_043061246.1"/>
</dbReference>
<accession>A0A2K3DYN3</accession>
<dbReference type="KEGG" id="cre:CHLRE_03g195700v5"/>
<dbReference type="OMA" id="TEFPCEE"/>
<dbReference type="AlphaFoldDB" id="A0A2K3DYN3"/>
<dbReference type="FunFam" id="1.10.472.80:FF:000158">
    <property type="match status" value="1"/>
</dbReference>
<organism evidence="3 4">
    <name type="scientific">Chlamydomonas reinhardtii</name>
    <name type="common">Chlamydomonas smithii</name>
    <dbReference type="NCBI Taxonomy" id="3055"/>
    <lineage>
        <taxon>Eukaryota</taxon>
        <taxon>Viridiplantae</taxon>
        <taxon>Chlorophyta</taxon>
        <taxon>core chlorophytes</taxon>
        <taxon>Chlorophyceae</taxon>
        <taxon>CS clade</taxon>
        <taxon>Chlamydomonadales</taxon>
        <taxon>Chlamydomonadaceae</taxon>
        <taxon>Chlamydomonas</taxon>
    </lineage>
</organism>
<dbReference type="InterPro" id="IPR000195">
    <property type="entry name" value="Rab-GAP-TBC_dom"/>
</dbReference>
<dbReference type="InterPro" id="IPR035969">
    <property type="entry name" value="Rab-GAP_TBC_sf"/>
</dbReference>
<gene>
    <name evidence="3" type="ORF">CHLRE_03g195700v5</name>
</gene>
<dbReference type="OrthoDB" id="10263206at2759"/>
<dbReference type="SMART" id="SM00164">
    <property type="entry name" value="TBC"/>
    <property type="match status" value="1"/>
</dbReference>
<dbReference type="STRING" id="3055.A0A2K3DYN3"/>
<feature type="compositionally biased region" description="Gly residues" evidence="1">
    <location>
        <begin position="182"/>
        <end position="195"/>
    </location>
</feature>
<feature type="compositionally biased region" description="Low complexity" evidence="1">
    <location>
        <begin position="54"/>
        <end position="78"/>
    </location>
</feature>
<dbReference type="GO" id="GO:0006886">
    <property type="term" value="P:intracellular protein transport"/>
    <property type="evidence" value="ECO:0000318"/>
    <property type="project" value="GO_Central"/>
</dbReference>
<dbReference type="GeneID" id="5718748"/>
<dbReference type="InParanoid" id="A0A2K3DYN3"/>
<evidence type="ECO:0000313" key="4">
    <source>
        <dbReference type="Proteomes" id="UP000006906"/>
    </source>
</evidence>
<evidence type="ECO:0000313" key="3">
    <source>
        <dbReference type="EMBL" id="PNW85635.1"/>
    </source>
</evidence>
<dbReference type="GO" id="GO:0005737">
    <property type="term" value="C:cytoplasm"/>
    <property type="evidence" value="ECO:0000318"/>
    <property type="project" value="GO_Central"/>
</dbReference>
<evidence type="ECO:0000259" key="2">
    <source>
        <dbReference type="PROSITE" id="PS50086"/>
    </source>
</evidence>
<dbReference type="Gene3D" id="1.10.472.80">
    <property type="entry name" value="Ypt/Rab-GAP domain of gyp1p, domain 3"/>
    <property type="match status" value="1"/>
</dbReference>
<feature type="region of interest" description="Disordered" evidence="1">
    <location>
        <begin position="40"/>
        <end position="92"/>
    </location>
</feature>
<evidence type="ECO:0000256" key="1">
    <source>
        <dbReference type="SAM" id="MobiDB-lite"/>
    </source>
</evidence>
<feature type="region of interest" description="Disordered" evidence="1">
    <location>
        <begin position="180"/>
        <end position="215"/>
    </location>
</feature>
<dbReference type="PROSITE" id="PS50086">
    <property type="entry name" value="TBC_RABGAP"/>
    <property type="match status" value="1"/>
</dbReference>
<sequence>MDYAKGLFSRAKELAVQTAQEIQARAANASLVAAGLPVDTPGSRGASPGVDSPAGSGRDVGGSRSVSGAAASSSGRMGPAIGPGGSAPMTGGIQSEDVRLARFQAELRGSTINLHALKRLAFHGIPDKGNLRATVWKLLLGYLPLAPEDWAKHCAARRTQYHVFCDELIVDPKRQQDPILFGGLGSSQSAGGGGQAPSAAAVDSPLEASTSGIGTGTGAGAGAGAAVDPLALPTEGSGGVPVDDHPLSLAQTSRWCTYFKDSEVMVQVERDVMRTHPDMHFFTGDSPEAEAHREDMKRALFMYAKLNPGLRYIQGMNELIAPLYYLFKTDTQDPLSSQYAEADAFWCFMELISDFRDHFCAQLDNAQSGIKATIRRLMLVLQHYDKELWHHVEVVHKVDPQFYAFRWLTLLLSQEFAFPDTLRIWDTILSDPHGRMDCLMRICTAMILHLRPILMRGDFSVILKTLQRFPPVDVNVLLAKAASMPPCTEILATSV</sequence>
<protein>
    <recommendedName>
        <fullName evidence="2">Rab-GAP TBC domain-containing protein</fullName>
    </recommendedName>
</protein>
<feature type="domain" description="Rab-GAP TBC" evidence="2">
    <location>
        <begin position="126"/>
        <end position="432"/>
    </location>
</feature>
<dbReference type="PANTHER" id="PTHR22957">
    <property type="entry name" value="TBC1 DOMAIN FAMILY MEMBER GTPASE-ACTIVATING PROTEIN"/>
    <property type="match status" value="1"/>
</dbReference>
<name>A0A2K3DYN3_CHLRE</name>
<dbReference type="ExpressionAtlas" id="A0A2K3DYN3">
    <property type="expression patterns" value="baseline and differential"/>
</dbReference>
<dbReference type="EMBL" id="CM008964">
    <property type="protein sequence ID" value="PNW85635.1"/>
    <property type="molecule type" value="Genomic_DNA"/>
</dbReference>
<dbReference type="Gene3D" id="1.10.8.270">
    <property type="entry name" value="putative rabgap domain of human tbc1 domain family member 14 like domains"/>
    <property type="match status" value="1"/>
</dbReference>
<dbReference type="GO" id="GO:0005096">
    <property type="term" value="F:GTPase activator activity"/>
    <property type="evidence" value="ECO:0000318"/>
    <property type="project" value="GO_Central"/>
</dbReference>
<dbReference type="Pfam" id="PF00566">
    <property type="entry name" value="RabGAP-TBC"/>
    <property type="match status" value="1"/>
</dbReference>